<feature type="compositionally biased region" description="Basic and acidic residues" evidence="1">
    <location>
        <begin position="99"/>
        <end position="119"/>
    </location>
</feature>
<evidence type="ECO:0000313" key="3">
    <source>
        <dbReference type="Proteomes" id="UP001162734"/>
    </source>
</evidence>
<feature type="compositionally biased region" description="Pro residues" evidence="1">
    <location>
        <begin position="73"/>
        <end position="82"/>
    </location>
</feature>
<evidence type="ECO:0000313" key="2">
    <source>
        <dbReference type="EMBL" id="BDG08306.1"/>
    </source>
</evidence>
<keyword evidence="3" id="KW-1185">Reference proteome</keyword>
<reference evidence="3" key="1">
    <citation type="journal article" date="2022" name="Int. J. Syst. Evol. Microbiol.">
        <title>Anaeromyxobacter oryzae sp. nov., Anaeromyxobacter diazotrophicus sp. nov. and Anaeromyxobacter paludicola sp. nov., isolated from paddy soils.</title>
        <authorList>
            <person name="Itoh H."/>
            <person name="Xu Z."/>
            <person name="Mise K."/>
            <person name="Masuda Y."/>
            <person name="Ushijima N."/>
            <person name="Hayakawa C."/>
            <person name="Shiratori Y."/>
            <person name="Senoo K."/>
        </authorList>
    </citation>
    <scope>NUCLEOTIDE SEQUENCE [LARGE SCALE GENOMIC DNA]</scope>
    <source>
        <strain evidence="3">Red630</strain>
    </source>
</reference>
<gene>
    <name evidence="2" type="ORF">AMPC_14190</name>
</gene>
<feature type="compositionally biased region" description="Low complexity" evidence="1">
    <location>
        <begin position="83"/>
        <end position="94"/>
    </location>
</feature>
<dbReference type="RefSeq" id="WP_248345489.1">
    <property type="nucleotide sequence ID" value="NZ_AP025592.1"/>
</dbReference>
<evidence type="ECO:0000256" key="1">
    <source>
        <dbReference type="SAM" id="MobiDB-lite"/>
    </source>
</evidence>
<accession>A0ABN6N589</accession>
<feature type="region of interest" description="Disordered" evidence="1">
    <location>
        <begin position="35"/>
        <end position="119"/>
    </location>
</feature>
<name>A0ABN6N589_9BACT</name>
<organism evidence="2 3">
    <name type="scientific">Anaeromyxobacter paludicola</name>
    <dbReference type="NCBI Taxonomy" id="2918171"/>
    <lineage>
        <taxon>Bacteria</taxon>
        <taxon>Pseudomonadati</taxon>
        <taxon>Myxococcota</taxon>
        <taxon>Myxococcia</taxon>
        <taxon>Myxococcales</taxon>
        <taxon>Cystobacterineae</taxon>
        <taxon>Anaeromyxobacteraceae</taxon>
        <taxon>Anaeromyxobacter</taxon>
    </lineage>
</organism>
<proteinExistence type="predicted"/>
<protein>
    <submittedName>
        <fullName evidence="2">Uncharacterized protein</fullName>
    </submittedName>
</protein>
<dbReference type="Proteomes" id="UP001162734">
    <property type="component" value="Chromosome"/>
</dbReference>
<dbReference type="EMBL" id="AP025592">
    <property type="protein sequence ID" value="BDG08306.1"/>
    <property type="molecule type" value="Genomic_DNA"/>
</dbReference>
<sequence>MLALLKWLLVLGTLAALFALVPVDGKTLLERAGALHAPQAHAHARGHARPAPAPDEADEEEPSPAPPRREPPAKPAPSPASPSPARRSASAARPSPLPHEQHSASDHAALDRLVTERAR</sequence>